<reference evidence="1" key="1">
    <citation type="submission" date="2019-08" db="EMBL/GenBank/DDBJ databases">
        <authorList>
            <person name="Kucharzyk K."/>
            <person name="Murdoch R.W."/>
            <person name="Higgins S."/>
            <person name="Loffler F."/>
        </authorList>
    </citation>
    <scope>NUCLEOTIDE SEQUENCE</scope>
</reference>
<evidence type="ECO:0000313" key="1">
    <source>
        <dbReference type="EMBL" id="MPN43963.1"/>
    </source>
</evidence>
<sequence>MAKRKIVYKDLLRFGIYELFAIPILKAFVHNKNHGFAKLLNVYCLVLCQ</sequence>
<proteinExistence type="predicted"/>
<dbReference type="AlphaFoldDB" id="A0A645I964"/>
<dbReference type="EMBL" id="VSSQ01102720">
    <property type="protein sequence ID" value="MPN43963.1"/>
    <property type="molecule type" value="Genomic_DNA"/>
</dbReference>
<protein>
    <submittedName>
        <fullName evidence="1">Uncharacterized protein</fullName>
    </submittedName>
</protein>
<comment type="caution">
    <text evidence="1">The sequence shown here is derived from an EMBL/GenBank/DDBJ whole genome shotgun (WGS) entry which is preliminary data.</text>
</comment>
<name>A0A645I964_9ZZZZ</name>
<accession>A0A645I964</accession>
<organism evidence="1">
    <name type="scientific">bioreactor metagenome</name>
    <dbReference type="NCBI Taxonomy" id="1076179"/>
    <lineage>
        <taxon>unclassified sequences</taxon>
        <taxon>metagenomes</taxon>
        <taxon>ecological metagenomes</taxon>
    </lineage>
</organism>
<gene>
    <name evidence="1" type="ORF">SDC9_191524</name>
</gene>